<evidence type="ECO:0000313" key="3">
    <source>
        <dbReference type="Proteomes" id="UP000199515"/>
    </source>
</evidence>
<accession>A0A1H3H5N7</accession>
<dbReference type="InterPro" id="IPR036513">
    <property type="entry name" value="STAS_dom_sf"/>
</dbReference>
<name>A0A1H3H5N7_9PSEU</name>
<dbReference type="SUPFAM" id="SSF52091">
    <property type="entry name" value="SpoIIaa-like"/>
    <property type="match status" value="1"/>
</dbReference>
<dbReference type="InterPro" id="IPR002645">
    <property type="entry name" value="STAS_dom"/>
</dbReference>
<proteinExistence type="predicted"/>
<reference evidence="2 3" key="1">
    <citation type="submission" date="2016-10" db="EMBL/GenBank/DDBJ databases">
        <authorList>
            <person name="de Groot N.N."/>
        </authorList>
    </citation>
    <scope>NUCLEOTIDE SEQUENCE [LARGE SCALE GENOMIC DNA]</scope>
    <source>
        <strain evidence="2 3">CPCC 202699</strain>
    </source>
</reference>
<evidence type="ECO:0000259" key="1">
    <source>
        <dbReference type="PROSITE" id="PS50801"/>
    </source>
</evidence>
<evidence type="ECO:0000313" key="2">
    <source>
        <dbReference type="EMBL" id="SDY10064.1"/>
    </source>
</evidence>
<dbReference type="Gene3D" id="3.30.750.24">
    <property type="entry name" value="STAS domain"/>
    <property type="match status" value="1"/>
</dbReference>
<dbReference type="Pfam" id="PF01740">
    <property type="entry name" value="STAS"/>
    <property type="match status" value="1"/>
</dbReference>
<dbReference type="OrthoDB" id="3627719at2"/>
<dbReference type="Proteomes" id="UP000199515">
    <property type="component" value="Unassembled WGS sequence"/>
</dbReference>
<sequence>MNISFEPERLQVSRPLGETGTTILALTGDLDAGTTQKLAHRIGHVLAMDPTPETLVLDLGELSFLSLAGIRFLYAAHAGTGAECIRLRVVTGCRPAVLGALRATGFHAVLDCYDSTASAVLACGRAEFVDAVQASLGS</sequence>
<dbReference type="RefSeq" id="WP_091291398.1">
    <property type="nucleotide sequence ID" value="NZ_FNON01000004.1"/>
</dbReference>
<keyword evidence="3" id="KW-1185">Reference proteome</keyword>
<dbReference type="EMBL" id="FNON01000004">
    <property type="protein sequence ID" value="SDY10064.1"/>
    <property type="molecule type" value="Genomic_DNA"/>
</dbReference>
<organism evidence="2 3">
    <name type="scientific">Amycolatopsis xylanica</name>
    <dbReference type="NCBI Taxonomy" id="589385"/>
    <lineage>
        <taxon>Bacteria</taxon>
        <taxon>Bacillati</taxon>
        <taxon>Actinomycetota</taxon>
        <taxon>Actinomycetes</taxon>
        <taxon>Pseudonocardiales</taxon>
        <taxon>Pseudonocardiaceae</taxon>
        <taxon>Amycolatopsis</taxon>
    </lineage>
</organism>
<dbReference type="STRING" id="589385.SAMN05421504_104505"/>
<protein>
    <submittedName>
        <fullName evidence="2">Anti-anti-sigma factor</fullName>
    </submittedName>
</protein>
<dbReference type="AlphaFoldDB" id="A0A1H3H5N7"/>
<dbReference type="PROSITE" id="PS50801">
    <property type="entry name" value="STAS"/>
    <property type="match status" value="1"/>
</dbReference>
<gene>
    <name evidence="2" type="ORF">SAMN05421504_104505</name>
</gene>
<feature type="domain" description="STAS" evidence="1">
    <location>
        <begin position="20"/>
        <end position="123"/>
    </location>
</feature>
<dbReference type="CDD" id="cd07043">
    <property type="entry name" value="STAS_anti-anti-sigma_factors"/>
    <property type="match status" value="1"/>
</dbReference>